<name>A0A6I8VWG5_DROPS</name>
<dbReference type="KEGG" id="dpo:6902718"/>
<dbReference type="Proteomes" id="UP000001819">
    <property type="component" value="Chromosome 4"/>
</dbReference>
<reference evidence="2 3" key="1">
    <citation type="submission" date="2025-04" db="UniProtKB">
        <authorList>
            <consortium name="RefSeq"/>
        </authorList>
    </citation>
    <scope>IDENTIFICATION</scope>
    <source>
        <strain evidence="2 3">MV-25-SWS-2005</strain>
        <tissue evidence="2 3">Whole body</tissue>
    </source>
</reference>
<dbReference type="AlphaFoldDB" id="A0A6I8VWG5"/>
<gene>
    <name evidence="3" type="primary">LOC6902510</name>
    <name evidence="2" type="synonym">LOC6902718</name>
</gene>
<dbReference type="RefSeq" id="XP_015036813.2">
    <property type="nucleotide sequence ID" value="XM_015181327.2"/>
</dbReference>
<accession>A0A6I8VWG5</accession>
<evidence type="ECO:0000313" key="2">
    <source>
        <dbReference type="RefSeq" id="XP_015036813.2"/>
    </source>
</evidence>
<dbReference type="ExpressionAtlas" id="A0A6I8VWG5">
    <property type="expression patterns" value="baseline"/>
</dbReference>
<proteinExistence type="predicted"/>
<sequence length="114" mass="12152">MVKNDAADTANLSGTMDGLATPEKELGYSLGIQADDAVKGVLVGFCCAVSWDRHCNSEWDKSGAEDAVKGVLVALVGCAASWERRNSEWDKSGAEDAVKCRQCRGGCPPWICLQ</sequence>
<keyword evidence="1" id="KW-1185">Reference proteome</keyword>
<dbReference type="RefSeq" id="XP_033235425.1">
    <property type="nucleotide sequence ID" value="XM_033379534.1"/>
</dbReference>
<organism evidence="1 3">
    <name type="scientific">Drosophila pseudoobscura pseudoobscura</name>
    <name type="common">Fruit fly</name>
    <dbReference type="NCBI Taxonomy" id="46245"/>
    <lineage>
        <taxon>Eukaryota</taxon>
        <taxon>Metazoa</taxon>
        <taxon>Ecdysozoa</taxon>
        <taxon>Arthropoda</taxon>
        <taxon>Hexapoda</taxon>
        <taxon>Insecta</taxon>
        <taxon>Pterygota</taxon>
        <taxon>Neoptera</taxon>
        <taxon>Endopterygota</taxon>
        <taxon>Diptera</taxon>
        <taxon>Brachycera</taxon>
        <taxon>Muscomorpha</taxon>
        <taxon>Ephydroidea</taxon>
        <taxon>Drosophilidae</taxon>
        <taxon>Drosophila</taxon>
        <taxon>Sophophora</taxon>
    </lineage>
</organism>
<evidence type="ECO:0000313" key="3">
    <source>
        <dbReference type="RefSeq" id="XP_033235425.1"/>
    </source>
</evidence>
<evidence type="ECO:0000313" key="1">
    <source>
        <dbReference type="Proteomes" id="UP000001819"/>
    </source>
</evidence>
<protein>
    <submittedName>
        <fullName evidence="3">Uncharacterized protein isoform X2</fullName>
    </submittedName>
</protein>